<dbReference type="HAMAP" id="MF_01376">
    <property type="entry name" value="PhnW_aminotrans_5"/>
    <property type="match status" value="1"/>
</dbReference>
<evidence type="ECO:0000313" key="10">
    <source>
        <dbReference type="Proteomes" id="UP001589865"/>
    </source>
</evidence>
<dbReference type="EMBL" id="JBHLUN010000012">
    <property type="protein sequence ID" value="MFC0409943.1"/>
    <property type="molecule type" value="Genomic_DNA"/>
</dbReference>
<dbReference type="Gene3D" id="3.40.640.10">
    <property type="entry name" value="Type I PLP-dependent aspartate aminotransferase-like (Major domain)"/>
    <property type="match status" value="1"/>
</dbReference>
<name>A0ABV6JW36_9PROT</name>
<keyword evidence="2 7" id="KW-0032">Aminotransferase</keyword>
<dbReference type="Gene3D" id="3.90.1150.10">
    <property type="entry name" value="Aspartate Aminotransferase, domain 1"/>
    <property type="match status" value="1"/>
</dbReference>
<dbReference type="PIRSF" id="PIRSF000524">
    <property type="entry name" value="SPT"/>
    <property type="match status" value="1"/>
</dbReference>
<proteinExistence type="inferred from homology"/>
<dbReference type="Pfam" id="PF00266">
    <property type="entry name" value="Aminotran_5"/>
    <property type="match status" value="1"/>
</dbReference>
<comment type="function">
    <text evidence="7">Involved in phosphonate degradation.</text>
</comment>
<dbReference type="InterPro" id="IPR000192">
    <property type="entry name" value="Aminotrans_V_dom"/>
</dbReference>
<comment type="cofactor">
    <cofactor evidence="1 7">
        <name>pyridoxal 5'-phosphate</name>
        <dbReference type="ChEBI" id="CHEBI:597326"/>
    </cofactor>
</comment>
<dbReference type="PANTHER" id="PTHR42778:SF1">
    <property type="entry name" value="2-AMINOETHYLPHOSPHONATE--PYRUVATE TRANSAMINASE"/>
    <property type="match status" value="1"/>
</dbReference>
<comment type="caution">
    <text evidence="9">The sequence shown here is derived from an EMBL/GenBank/DDBJ whole genome shotgun (WGS) entry which is preliminary data.</text>
</comment>
<evidence type="ECO:0000256" key="6">
    <source>
        <dbReference type="ARBA" id="ARBA00049460"/>
    </source>
</evidence>
<dbReference type="PANTHER" id="PTHR42778">
    <property type="entry name" value="2-AMINOETHYLPHOSPHONATE--PYRUVATE TRANSAMINASE"/>
    <property type="match status" value="1"/>
</dbReference>
<evidence type="ECO:0000256" key="2">
    <source>
        <dbReference type="ARBA" id="ARBA00022576"/>
    </source>
</evidence>
<organism evidence="9 10">
    <name type="scientific">Roseomonas elaeocarpi</name>
    <dbReference type="NCBI Taxonomy" id="907779"/>
    <lineage>
        <taxon>Bacteria</taxon>
        <taxon>Pseudomonadati</taxon>
        <taxon>Pseudomonadota</taxon>
        <taxon>Alphaproteobacteria</taxon>
        <taxon>Acetobacterales</taxon>
        <taxon>Roseomonadaceae</taxon>
        <taxon>Roseomonas</taxon>
    </lineage>
</organism>
<keyword evidence="3 7" id="KW-0808">Transferase</keyword>
<evidence type="ECO:0000256" key="3">
    <source>
        <dbReference type="ARBA" id="ARBA00022679"/>
    </source>
</evidence>
<dbReference type="SUPFAM" id="SSF53383">
    <property type="entry name" value="PLP-dependent transferases"/>
    <property type="match status" value="1"/>
</dbReference>
<reference evidence="9 10" key="1">
    <citation type="submission" date="2024-09" db="EMBL/GenBank/DDBJ databases">
        <authorList>
            <person name="Sun Q."/>
            <person name="Mori K."/>
        </authorList>
    </citation>
    <scope>NUCLEOTIDE SEQUENCE [LARGE SCALE GENOMIC DNA]</scope>
    <source>
        <strain evidence="9 10">TBRC 5777</strain>
    </source>
</reference>
<evidence type="ECO:0000256" key="5">
    <source>
        <dbReference type="ARBA" id="ARBA00023317"/>
    </source>
</evidence>
<dbReference type="RefSeq" id="WP_377045692.1">
    <property type="nucleotide sequence ID" value="NZ_JBHLUN010000012.1"/>
</dbReference>
<dbReference type="Proteomes" id="UP001589865">
    <property type="component" value="Unassembled WGS sequence"/>
</dbReference>
<keyword evidence="4 7" id="KW-0663">Pyridoxal phosphate</keyword>
<dbReference type="InterPro" id="IPR012703">
    <property type="entry name" value="NH2EtPonate_pyrv_transaminase"/>
</dbReference>
<dbReference type="NCBIfam" id="NF010006">
    <property type="entry name" value="PRK13479.1"/>
    <property type="match status" value="1"/>
</dbReference>
<evidence type="ECO:0000313" key="9">
    <source>
        <dbReference type="EMBL" id="MFC0409943.1"/>
    </source>
</evidence>
<dbReference type="NCBIfam" id="TIGR03301">
    <property type="entry name" value="PhnW-AepZ"/>
    <property type="match status" value="1"/>
</dbReference>
<dbReference type="InterPro" id="IPR015424">
    <property type="entry name" value="PyrdxlP-dep_Trfase"/>
</dbReference>
<sequence length="379" mass="40888">MPRDPALPLLLTPGPVSVSRSTKEVMLLDRPSGDVEFSADLRFAREYLVSIVNGGGRYTAVPVPGSATYANEAVIATLVPEGGKLLLHSNGVYGDRLIEICEALGTPYAVLRTEPFTPPTAAQFEAMLRADPVITHIMVVHCETSTGVLNPLEEVAALCQRYAKRLLIDAVASFGAIDLDARSLRFDAAVLSSNKCMQGVPGVGWAVVARDALEGAKGHCRSLTLDLWDQEQHMQRTGGFRFTPPTHVVSAFAQACREHADEGGAPARLARYRRNWRRLVDGMRQMGFATVVPDAHASPIVATFRAPEHPGFSFEALFAGMKRRGFVIFPGRLALANTFRIGCMGAVEEADIAEAMEALAEVMTEMGIRDLGRVEAAGA</sequence>
<comment type="subunit">
    <text evidence="7">Homodimer.</text>
</comment>
<dbReference type="InterPro" id="IPR024169">
    <property type="entry name" value="SP_NH2Trfase/AEP_transaminase"/>
</dbReference>
<dbReference type="GO" id="GO:0047304">
    <property type="term" value="F:2-aminoethylphosphonate-pyruvate transaminase activity"/>
    <property type="evidence" value="ECO:0007669"/>
    <property type="project" value="UniProtKB-EC"/>
</dbReference>
<dbReference type="NCBIfam" id="TIGR02326">
    <property type="entry name" value="transamin_PhnW"/>
    <property type="match status" value="1"/>
</dbReference>
<accession>A0ABV6JW36</accession>
<gene>
    <name evidence="7" type="primary">phnW</name>
    <name evidence="9" type="ORF">ACFFGY_16950</name>
</gene>
<keyword evidence="10" id="KW-1185">Reference proteome</keyword>
<feature type="modified residue" description="N6-(pyridoxal phosphate)lysine" evidence="7">
    <location>
        <position position="195"/>
    </location>
</feature>
<keyword evidence="5 7" id="KW-0670">Pyruvate</keyword>
<protein>
    <recommendedName>
        <fullName evidence="7">2-aminoethylphosphonate--pyruvate transaminase</fullName>
        <ecNumber evidence="7">2.6.1.37</ecNumber>
    </recommendedName>
    <alternativeName>
        <fullName evidence="7">2-aminoethylphosphonate aminotransferase</fullName>
    </alternativeName>
    <alternativeName>
        <fullName evidence="7">AEP transaminase</fullName>
        <shortName evidence="7">AEPT</shortName>
    </alternativeName>
</protein>
<comment type="catalytic activity">
    <reaction evidence="6 7">
        <text>(2-aminoethyl)phosphonate + pyruvate = phosphonoacetaldehyde + L-alanine</text>
        <dbReference type="Rhea" id="RHEA:17021"/>
        <dbReference type="ChEBI" id="CHEBI:15361"/>
        <dbReference type="ChEBI" id="CHEBI:57418"/>
        <dbReference type="ChEBI" id="CHEBI:57972"/>
        <dbReference type="ChEBI" id="CHEBI:58383"/>
        <dbReference type="EC" id="2.6.1.37"/>
    </reaction>
</comment>
<evidence type="ECO:0000259" key="8">
    <source>
        <dbReference type="Pfam" id="PF00266"/>
    </source>
</evidence>
<evidence type="ECO:0000256" key="4">
    <source>
        <dbReference type="ARBA" id="ARBA00022898"/>
    </source>
</evidence>
<dbReference type="InterPro" id="IPR015421">
    <property type="entry name" value="PyrdxlP-dep_Trfase_major"/>
</dbReference>
<feature type="domain" description="Aminotransferase class V" evidence="8">
    <location>
        <begin position="44"/>
        <end position="303"/>
    </location>
</feature>
<evidence type="ECO:0000256" key="7">
    <source>
        <dbReference type="HAMAP-Rule" id="MF_01376"/>
    </source>
</evidence>
<dbReference type="InterPro" id="IPR015422">
    <property type="entry name" value="PyrdxlP-dep_Trfase_small"/>
</dbReference>
<dbReference type="EC" id="2.6.1.37" evidence="7"/>
<evidence type="ECO:0000256" key="1">
    <source>
        <dbReference type="ARBA" id="ARBA00001933"/>
    </source>
</evidence>
<comment type="similarity">
    <text evidence="7">Belongs to the class-V pyridoxal-phosphate-dependent aminotransferase family. PhnW subfamily.</text>
</comment>